<evidence type="ECO:0000313" key="2">
    <source>
        <dbReference type="EMBL" id="OHA45850.1"/>
    </source>
</evidence>
<dbReference type="AlphaFoldDB" id="A0A1G2PBZ1"/>
<gene>
    <name evidence="2" type="ORF">A2541_02425</name>
</gene>
<evidence type="ECO:0000313" key="3">
    <source>
        <dbReference type="Proteomes" id="UP000176965"/>
    </source>
</evidence>
<dbReference type="Pfam" id="PF01797">
    <property type="entry name" value="Y1_Tnp"/>
    <property type="match status" value="1"/>
</dbReference>
<dbReference type="Gene3D" id="3.30.70.1290">
    <property type="entry name" value="Transposase IS200-like"/>
    <property type="match status" value="1"/>
</dbReference>
<evidence type="ECO:0000259" key="1">
    <source>
        <dbReference type="SMART" id="SM01321"/>
    </source>
</evidence>
<dbReference type="EMBL" id="MHSQ01000040">
    <property type="protein sequence ID" value="OHA45850.1"/>
    <property type="molecule type" value="Genomic_DNA"/>
</dbReference>
<comment type="caution">
    <text evidence="2">The sequence shown here is derived from an EMBL/GenBank/DDBJ whole genome shotgun (WGS) entry which is preliminary data.</text>
</comment>
<feature type="domain" description="Transposase IS200-like" evidence="1">
    <location>
        <begin position="8"/>
        <end position="147"/>
    </location>
</feature>
<accession>A0A1G2PBZ1</accession>
<dbReference type="InterPro" id="IPR036515">
    <property type="entry name" value="Transposase_17_sf"/>
</dbReference>
<dbReference type="PANTHER" id="PTHR34322">
    <property type="entry name" value="TRANSPOSASE, Y1_TNP DOMAIN-CONTAINING"/>
    <property type="match status" value="1"/>
</dbReference>
<organism evidence="2 3">
    <name type="scientific">Candidatus Taylorbacteria bacterium RIFOXYD2_FULL_36_9</name>
    <dbReference type="NCBI Taxonomy" id="1802338"/>
    <lineage>
        <taxon>Bacteria</taxon>
        <taxon>Candidatus Tayloriibacteriota</taxon>
    </lineage>
</organism>
<dbReference type="InterPro" id="IPR002686">
    <property type="entry name" value="Transposase_17"/>
</dbReference>
<dbReference type="SMART" id="SM01321">
    <property type="entry name" value="Y1_Tnp"/>
    <property type="match status" value="1"/>
</dbReference>
<dbReference type="GO" id="GO:0003677">
    <property type="term" value="F:DNA binding"/>
    <property type="evidence" value="ECO:0007669"/>
    <property type="project" value="InterPro"/>
</dbReference>
<dbReference type="PANTHER" id="PTHR34322:SF2">
    <property type="entry name" value="TRANSPOSASE IS200-LIKE DOMAIN-CONTAINING PROTEIN"/>
    <property type="match status" value="1"/>
</dbReference>
<proteinExistence type="predicted"/>
<dbReference type="GO" id="GO:0006313">
    <property type="term" value="P:DNA transposition"/>
    <property type="evidence" value="ECO:0007669"/>
    <property type="project" value="InterPro"/>
</dbReference>
<sequence length="241" mass="28427">MNRKISFAPGEFYHIYSRGVEKRTIFEDEGDRMRFISLLFYCNDTSKIVMKGIMKDGYSSKKFRKHKRNALVDIGAYCLMSNHFHLIIYEKEENGICLFMQKLLTAYTMYFNKKHKRVGPLFQSRFQAQHADEDYYLKYLFAYVHLNPVKLFQSDWIDTGLDDIKKAKKFIEEYKYSSYLDYFGIERGENLVLNQKAFPGYFDTTSDFSELIDDSLNYYNTYHPNPRSGLGKEEGLVDGGN</sequence>
<dbReference type="GO" id="GO:0004803">
    <property type="term" value="F:transposase activity"/>
    <property type="evidence" value="ECO:0007669"/>
    <property type="project" value="InterPro"/>
</dbReference>
<reference evidence="2 3" key="1">
    <citation type="journal article" date="2016" name="Nat. Commun.">
        <title>Thousands of microbial genomes shed light on interconnected biogeochemical processes in an aquifer system.</title>
        <authorList>
            <person name="Anantharaman K."/>
            <person name="Brown C.T."/>
            <person name="Hug L.A."/>
            <person name="Sharon I."/>
            <person name="Castelle C.J."/>
            <person name="Probst A.J."/>
            <person name="Thomas B.C."/>
            <person name="Singh A."/>
            <person name="Wilkins M.J."/>
            <person name="Karaoz U."/>
            <person name="Brodie E.L."/>
            <person name="Williams K.H."/>
            <person name="Hubbard S.S."/>
            <person name="Banfield J.F."/>
        </authorList>
    </citation>
    <scope>NUCLEOTIDE SEQUENCE [LARGE SCALE GENOMIC DNA]</scope>
</reference>
<dbReference type="STRING" id="1802338.A2541_02425"/>
<name>A0A1G2PBZ1_9BACT</name>
<protein>
    <recommendedName>
        <fullName evidence="1">Transposase IS200-like domain-containing protein</fullName>
    </recommendedName>
</protein>
<dbReference type="SUPFAM" id="SSF143422">
    <property type="entry name" value="Transposase IS200-like"/>
    <property type="match status" value="1"/>
</dbReference>
<dbReference type="Proteomes" id="UP000176965">
    <property type="component" value="Unassembled WGS sequence"/>
</dbReference>